<feature type="non-terminal residue" evidence="1">
    <location>
        <position position="75"/>
    </location>
</feature>
<proteinExistence type="predicted"/>
<gene>
    <name evidence="1" type="ORF">METZ01_LOCUS291342</name>
</gene>
<accession>A0A382LP38</accession>
<sequence length="75" mass="8548">MSNQRNACFHIPAKIKILGRTKFGHGVGFEVLFQSRSFIGSQCTQGRRIKPIQKNSIRFLRIDDGILPVLMDGRF</sequence>
<dbReference type="EMBL" id="UINC01088351">
    <property type="protein sequence ID" value="SVC38488.1"/>
    <property type="molecule type" value="Genomic_DNA"/>
</dbReference>
<protein>
    <submittedName>
        <fullName evidence="1">Uncharacterized protein</fullName>
    </submittedName>
</protein>
<evidence type="ECO:0000313" key="1">
    <source>
        <dbReference type="EMBL" id="SVC38488.1"/>
    </source>
</evidence>
<organism evidence="1">
    <name type="scientific">marine metagenome</name>
    <dbReference type="NCBI Taxonomy" id="408172"/>
    <lineage>
        <taxon>unclassified sequences</taxon>
        <taxon>metagenomes</taxon>
        <taxon>ecological metagenomes</taxon>
    </lineage>
</organism>
<reference evidence="1" key="1">
    <citation type="submission" date="2018-05" db="EMBL/GenBank/DDBJ databases">
        <authorList>
            <person name="Lanie J.A."/>
            <person name="Ng W.-L."/>
            <person name="Kazmierczak K.M."/>
            <person name="Andrzejewski T.M."/>
            <person name="Davidsen T.M."/>
            <person name="Wayne K.J."/>
            <person name="Tettelin H."/>
            <person name="Glass J.I."/>
            <person name="Rusch D."/>
            <person name="Podicherti R."/>
            <person name="Tsui H.-C.T."/>
            <person name="Winkler M.E."/>
        </authorList>
    </citation>
    <scope>NUCLEOTIDE SEQUENCE</scope>
</reference>
<dbReference type="AlphaFoldDB" id="A0A382LP38"/>
<name>A0A382LP38_9ZZZZ</name>